<proteinExistence type="predicted"/>
<protein>
    <submittedName>
        <fullName evidence="1">Uncharacterized protein</fullName>
    </submittedName>
</protein>
<keyword evidence="2" id="KW-1185">Reference proteome</keyword>
<accession>B3FJV3</accession>
<dbReference type="EMBL" id="EU197055">
    <property type="protein sequence ID" value="ABY63268.1"/>
    <property type="molecule type" value="Genomic_DNA"/>
</dbReference>
<evidence type="ECO:0000313" key="1">
    <source>
        <dbReference type="EMBL" id="ABY63268.1"/>
    </source>
</evidence>
<dbReference type="Proteomes" id="UP000002421">
    <property type="component" value="Segment"/>
</dbReference>
<sequence length="112" mass="13356">MYPYTNDFRSQAERDASWDLTRLKYQLAFPTKCPHDELIETYCNIVVPIFVERYRGQLLDQFVLNRLNEHLEFYKIMSFATKPDHTIEAKWVNINKTIVEVFYNGDSILTIT</sequence>
<name>B3FJV3_BP201</name>
<organism evidence="1 2">
    <name type="scientific">Pseudomonas phage 201phi2-1</name>
    <name type="common">Pseudomonas chlororaphis phage 201phi2-1</name>
    <dbReference type="NCBI Taxonomy" id="198110"/>
    <lineage>
        <taxon>Viruses</taxon>
        <taxon>Duplodnaviria</taxon>
        <taxon>Heunggongvirae</taxon>
        <taxon>Uroviricota</taxon>
        <taxon>Caudoviricetes</taxon>
        <taxon>Chimalliviridae</taxon>
        <taxon>Serwervirus</taxon>
        <taxon>Serwervirus 201phi21</taxon>
    </lineage>
</organism>
<evidence type="ECO:0000313" key="2">
    <source>
        <dbReference type="Proteomes" id="UP000002421"/>
    </source>
</evidence>
<dbReference type="KEGG" id="vg:6372474"/>
<gene>
    <name evidence="1" type="ORF">201phi2-1p445</name>
</gene>
<organismHost>
    <name type="scientific">Pseudomonas chlororaphis</name>
    <dbReference type="NCBI Taxonomy" id="587753"/>
</organismHost>
<dbReference type="RefSeq" id="YP_001957164.1">
    <property type="nucleotide sequence ID" value="NC_010821.1"/>
</dbReference>
<reference evidence="1 2" key="1">
    <citation type="journal article" date="2008" name="Virology">
        <title>Characterization of Pseudomonas chlororaphis myovirus 201varphi2-1 via genomic sequencing, mass spectrometry, and electron microscopy.</title>
        <authorList>
            <person name="Thomas J.A."/>
            <person name="Rolando M.R."/>
            <person name="Carroll C.A."/>
            <person name="Shen P.S."/>
            <person name="Belnap D.M."/>
            <person name="Weintraub S.T."/>
            <person name="Serwer P."/>
            <person name="Hardies S.C."/>
        </authorList>
    </citation>
    <scope>NUCLEOTIDE SEQUENCE</scope>
</reference>